<comment type="catalytic activity">
    <reaction evidence="1 9 10">
        <text>[protein]-peptidylproline (omega=180) = [protein]-peptidylproline (omega=0)</text>
        <dbReference type="Rhea" id="RHEA:16237"/>
        <dbReference type="Rhea" id="RHEA-COMP:10747"/>
        <dbReference type="Rhea" id="RHEA-COMP:10748"/>
        <dbReference type="ChEBI" id="CHEBI:83833"/>
        <dbReference type="ChEBI" id="CHEBI:83834"/>
        <dbReference type="EC" id="5.2.1.8"/>
    </reaction>
</comment>
<evidence type="ECO:0000256" key="6">
    <source>
        <dbReference type="ARBA" id="ARBA00023186"/>
    </source>
</evidence>
<evidence type="ECO:0000259" key="11">
    <source>
        <dbReference type="PROSITE" id="PS50059"/>
    </source>
</evidence>
<dbReference type="Pfam" id="PF00254">
    <property type="entry name" value="FKBP_C"/>
    <property type="match status" value="1"/>
</dbReference>
<evidence type="ECO:0000256" key="4">
    <source>
        <dbReference type="ARBA" id="ARBA00022490"/>
    </source>
</evidence>
<dbReference type="PANTHER" id="PTHR47861:SF3">
    <property type="entry name" value="FKBP-TYPE PEPTIDYL-PROLYL CIS-TRANS ISOMERASE SLYD"/>
    <property type="match status" value="1"/>
</dbReference>
<evidence type="ECO:0000256" key="5">
    <source>
        <dbReference type="ARBA" id="ARBA00023110"/>
    </source>
</evidence>
<gene>
    <name evidence="12" type="ORF">HMPREF9193_02174</name>
</gene>
<evidence type="ECO:0000256" key="8">
    <source>
        <dbReference type="ARBA" id="ARBA00037071"/>
    </source>
</evidence>
<feature type="domain" description="PPIase FKBP-type" evidence="11">
    <location>
        <begin position="6"/>
        <end position="82"/>
    </location>
</feature>
<accession>A0ABN0NVW6</accession>
<evidence type="ECO:0000256" key="9">
    <source>
        <dbReference type="PROSITE-ProRule" id="PRU00277"/>
    </source>
</evidence>
<keyword evidence="7 9" id="KW-0413">Isomerase</keyword>
<dbReference type="GO" id="GO:0016853">
    <property type="term" value="F:isomerase activity"/>
    <property type="evidence" value="ECO:0007669"/>
    <property type="project" value="UniProtKB-KW"/>
</dbReference>
<comment type="similarity">
    <text evidence="3 10">Belongs to the FKBP-type PPIase family.</text>
</comment>
<dbReference type="Proteomes" id="UP000016649">
    <property type="component" value="Unassembled WGS sequence"/>
</dbReference>
<dbReference type="EMBL" id="AWVH01000045">
    <property type="protein sequence ID" value="ERJ91473.1"/>
    <property type="molecule type" value="Genomic_DNA"/>
</dbReference>
<comment type="caution">
    <text evidence="12">The sequence shown here is derived from an EMBL/GenBank/DDBJ whole genome shotgun (WGS) entry which is preliminary data.</text>
</comment>
<keyword evidence="13" id="KW-1185">Reference proteome</keyword>
<dbReference type="PROSITE" id="PS50059">
    <property type="entry name" value="FKBP_PPIASE"/>
    <property type="match status" value="1"/>
</dbReference>
<dbReference type="InterPro" id="IPR046357">
    <property type="entry name" value="PPIase_dom_sf"/>
</dbReference>
<evidence type="ECO:0000256" key="2">
    <source>
        <dbReference type="ARBA" id="ARBA00004496"/>
    </source>
</evidence>
<protein>
    <recommendedName>
        <fullName evidence="10">Peptidyl-prolyl cis-trans isomerase</fullName>
        <ecNumber evidence="10">5.2.1.8</ecNumber>
    </recommendedName>
</protein>
<proteinExistence type="inferred from homology"/>
<dbReference type="PANTHER" id="PTHR47861">
    <property type="entry name" value="FKBP-TYPE PEPTIDYL-PROLYL CIS-TRANS ISOMERASE SLYD"/>
    <property type="match status" value="1"/>
</dbReference>
<dbReference type="RefSeq" id="WP_021686338.1">
    <property type="nucleotide sequence ID" value="NZ_KI260554.1"/>
</dbReference>
<evidence type="ECO:0000256" key="1">
    <source>
        <dbReference type="ARBA" id="ARBA00000971"/>
    </source>
</evidence>
<keyword evidence="5 9" id="KW-0697">Rotamase</keyword>
<organism evidence="12 13">
    <name type="scientific">Treponema lecithinolyticum ATCC 700332</name>
    <dbReference type="NCBI Taxonomy" id="1321815"/>
    <lineage>
        <taxon>Bacteria</taxon>
        <taxon>Pseudomonadati</taxon>
        <taxon>Spirochaetota</taxon>
        <taxon>Spirochaetia</taxon>
        <taxon>Spirochaetales</taxon>
        <taxon>Treponemataceae</taxon>
        <taxon>Treponema</taxon>
    </lineage>
</organism>
<name>A0ABN0NVW6_TRELE</name>
<dbReference type="SUPFAM" id="SSF54534">
    <property type="entry name" value="FKBP-like"/>
    <property type="match status" value="1"/>
</dbReference>
<sequence length="179" mass="18850">MQIEKNKRVSIDYTLKDENGEILDSSENGTPLEYVHGYGNLIYGLEKELEGKQAGDSFSLSVAPAEAYGEYSQDLVVTLPKSNFESNADITVGMKFEAGSGLHNRVVTVTKVDGDNITVDANHELAGKTLFFDVTVNDVRDASDEEINECIGGCSCGSCSSGCGGSDGGCSSGCCGCGF</sequence>
<keyword evidence="4" id="KW-0963">Cytoplasm</keyword>
<comment type="subcellular location">
    <subcellularLocation>
        <location evidence="2">Cytoplasm</location>
    </subcellularLocation>
</comment>
<dbReference type="Gene3D" id="3.10.50.40">
    <property type="match status" value="1"/>
</dbReference>
<evidence type="ECO:0000256" key="3">
    <source>
        <dbReference type="ARBA" id="ARBA00006577"/>
    </source>
</evidence>
<evidence type="ECO:0000313" key="13">
    <source>
        <dbReference type="Proteomes" id="UP000016649"/>
    </source>
</evidence>
<keyword evidence="6" id="KW-0143">Chaperone</keyword>
<reference evidence="12 13" key="1">
    <citation type="submission" date="2013-08" db="EMBL/GenBank/DDBJ databases">
        <authorList>
            <person name="Weinstock G."/>
            <person name="Sodergren E."/>
            <person name="Wylie T."/>
            <person name="Fulton L."/>
            <person name="Fulton R."/>
            <person name="Fronick C."/>
            <person name="O'Laughlin M."/>
            <person name="Godfrey J."/>
            <person name="Miner T."/>
            <person name="Herter B."/>
            <person name="Appelbaum E."/>
            <person name="Cordes M."/>
            <person name="Lek S."/>
            <person name="Wollam A."/>
            <person name="Pepin K.H."/>
            <person name="Palsikar V.B."/>
            <person name="Mitreva M."/>
            <person name="Wilson R.K."/>
        </authorList>
    </citation>
    <scope>NUCLEOTIDE SEQUENCE [LARGE SCALE GENOMIC DNA]</scope>
    <source>
        <strain evidence="12 13">ATCC 700332</strain>
    </source>
</reference>
<dbReference type="EC" id="5.2.1.8" evidence="10"/>
<evidence type="ECO:0000256" key="7">
    <source>
        <dbReference type="ARBA" id="ARBA00023235"/>
    </source>
</evidence>
<comment type="function">
    <text evidence="8">Also involved in hydrogenase metallocenter assembly, probably by participating in the nickel insertion step. This function in hydrogenase biosynthesis requires chaperone activity and the presence of the metal-binding domain, but not PPIase activity.</text>
</comment>
<evidence type="ECO:0000313" key="12">
    <source>
        <dbReference type="EMBL" id="ERJ91473.1"/>
    </source>
</evidence>
<dbReference type="InterPro" id="IPR001179">
    <property type="entry name" value="PPIase_FKBP_dom"/>
</dbReference>
<evidence type="ECO:0000256" key="10">
    <source>
        <dbReference type="RuleBase" id="RU003915"/>
    </source>
</evidence>